<evidence type="ECO:0000313" key="2">
    <source>
        <dbReference type="EMBL" id="MEB3039448.1"/>
    </source>
</evidence>
<keyword evidence="1" id="KW-0732">Signal</keyword>
<feature type="chain" id="PRO_5046512091" description="Lipoprotein" evidence="1">
    <location>
        <begin position="24"/>
        <end position="237"/>
    </location>
</feature>
<reference evidence="2 3" key="1">
    <citation type="submission" date="2023-12" db="EMBL/GenBank/DDBJ databases">
        <title>Genomic sequences of Capnocytophaga and Parvimonas strains.</title>
        <authorList>
            <person name="Watt R.M."/>
            <person name="Wang M."/>
            <person name="Yang T."/>
            <person name="Tong W.M."/>
        </authorList>
    </citation>
    <scope>NUCLEOTIDE SEQUENCE [LARGE SCALE GENOMIC DNA]</scope>
    <source>
        <strain evidence="2 3">CCUG 13156</strain>
    </source>
</reference>
<evidence type="ECO:0000256" key="1">
    <source>
        <dbReference type="SAM" id="SignalP"/>
    </source>
</evidence>
<proteinExistence type="predicted"/>
<name>A0ABU5Y698_9FLAO</name>
<keyword evidence="3" id="KW-1185">Reference proteome</keyword>
<evidence type="ECO:0008006" key="4">
    <source>
        <dbReference type="Google" id="ProtNLM"/>
    </source>
</evidence>
<dbReference type="RefSeq" id="WP_323978748.1">
    <property type="nucleotide sequence ID" value="NZ_JAYKBV010000002.1"/>
</dbReference>
<dbReference type="EMBL" id="JAYKBV010000002">
    <property type="protein sequence ID" value="MEB3039448.1"/>
    <property type="molecule type" value="Genomic_DNA"/>
</dbReference>
<protein>
    <recommendedName>
        <fullName evidence="4">Lipoprotein</fullName>
    </recommendedName>
</protein>
<organism evidence="2 3">
    <name type="scientific">Capnocytophaga gingivalis</name>
    <dbReference type="NCBI Taxonomy" id="1017"/>
    <lineage>
        <taxon>Bacteria</taxon>
        <taxon>Pseudomonadati</taxon>
        <taxon>Bacteroidota</taxon>
        <taxon>Flavobacteriia</taxon>
        <taxon>Flavobacteriales</taxon>
        <taxon>Flavobacteriaceae</taxon>
        <taxon>Capnocytophaga</taxon>
    </lineage>
</organism>
<dbReference type="Proteomes" id="UP001324270">
    <property type="component" value="Unassembled WGS sequence"/>
</dbReference>
<evidence type="ECO:0000313" key="3">
    <source>
        <dbReference type="Proteomes" id="UP001324270"/>
    </source>
</evidence>
<feature type="signal peptide" evidence="1">
    <location>
        <begin position="1"/>
        <end position="23"/>
    </location>
</feature>
<dbReference type="PROSITE" id="PS51257">
    <property type="entry name" value="PROKAR_LIPOPROTEIN"/>
    <property type="match status" value="1"/>
</dbReference>
<gene>
    <name evidence="2" type="ORF">VJJ49_01900</name>
</gene>
<comment type="caution">
    <text evidence="2">The sequence shown here is derived from an EMBL/GenBank/DDBJ whole genome shotgun (WGS) entry which is preliminary data.</text>
</comment>
<accession>A0ABU5Y698</accession>
<sequence>MKRKLLILFIALLAIACNGQQSSKENVKPLTEQEALKAFKKQKHRFEIKGYKVYYNDKLMKLDTIANFFDTFGKPSYKEGYEFVYDNIPLWSRISLGEVKDKKGRFIGNVDRFFIYFRPYAEGREELSDLYPFYYAVKRMPEIDGYMLVEGHPIHKDTTPKELSEILKPIYGEHFVNLMGTPTIVFELKEDEIKEIIPHWGADKSYKNIFISFDYLIDEQTKKVIGLKSVDYSYFLL</sequence>